<accession>A0ABY6HUM3</accession>
<evidence type="ECO:0000313" key="1">
    <source>
        <dbReference type="EMBL" id="UYP47043.1"/>
    </source>
</evidence>
<dbReference type="Pfam" id="PF04519">
    <property type="entry name" value="Bactofilin"/>
    <property type="match status" value="1"/>
</dbReference>
<keyword evidence="2" id="KW-1185">Reference proteome</keyword>
<evidence type="ECO:0000313" key="2">
    <source>
        <dbReference type="Proteomes" id="UP001208689"/>
    </source>
</evidence>
<proteinExistence type="predicted"/>
<dbReference type="InterPro" id="IPR007607">
    <property type="entry name" value="BacA/B"/>
</dbReference>
<name>A0ABY6HUM3_9ARCH</name>
<dbReference type="Gene3D" id="2.160.10.10">
    <property type="entry name" value="Hexapeptide repeat proteins"/>
    <property type="match status" value="1"/>
</dbReference>
<dbReference type="PANTHER" id="PTHR35024">
    <property type="entry name" value="HYPOTHETICAL CYTOSOLIC PROTEIN"/>
    <property type="match status" value="1"/>
</dbReference>
<dbReference type="EMBL" id="CP104013">
    <property type="protein sequence ID" value="UYP47043.1"/>
    <property type="molecule type" value="Genomic_DNA"/>
</dbReference>
<organism evidence="1 2">
    <name type="scientific">Candidatus Lokiarchaeum ossiferum</name>
    <dbReference type="NCBI Taxonomy" id="2951803"/>
    <lineage>
        <taxon>Archaea</taxon>
        <taxon>Promethearchaeati</taxon>
        <taxon>Promethearchaeota</taxon>
        <taxon>Promethearchaeia</taxon>
        <taxon>Promethearchaeales</taxon>
        <taxon>Promethearchaeaceae</taxon>
        <taxon>Candidatus Lokiarchaeum</taxon>
    </lineage>
</organism>
<dbReference type="PANTHER" id="PTHR35024:SF4">
    <property type="entry name" value="POLYMER-FORMING CYTOSKELETAL PROTEIN"/>
    <property type="match status" value="1"/>
</dbReference>
<gene>
    <name evidence="1" type="ORF">NEF87_003328</name>
</gene>
<protein>
    <recommendedName>
        <fullName evidence="3">Polymer-forming cytoskeletal protein</fullName>
    </recommendedName>
</protein>
<reference evidence="1" key="1">
    <citation type="submission" date="2022-09" db="EMBL/GenBank/DDBJ databases">
        <title>Actin cytoskeleton and complex cell architecture in an #Asgard archaeon.</title>
        <authorList>
            <person name="Ponce Toledo R.I."/>
            <person name="Schleper C."/>
            <person name="Rodrigues Oliveira T."/>
            <person name="Wollweber F."/>
            <person name="Xu J."/>
            <person name="Rittmann S."/>
            <person name="Klingl A."/>
            <person name="Pilhofer M."/>
        </authorList>
    </citation>
    <scope>NUCLEOTIDE SEQUENCE</scope>
    <source>
        <strain evidence="1">B-35</strain>
    </source>
</reference>
<dbReference type="Proteomes" id="UP001208689">
    <property type="component" value="Chromosome"/>
</dbReference>
<sequence>MENDDGFKVELSSKPMQFNGMAKIPAGEMPYDININGFGKIQGDFKCDSLHANGLLSAKGKLEVRGDLQVDGLFKCNDSLKVTNNVNFGGMGKINSNVTINGELNAEGAFKCKADVFVTEKAMFAGSAKINGNFTSQDNLTIKGRASIYGNIVGKNITISRTEDVKSFFNRKSRIYGNLAAQKDIIIDDIKVEGDIQGQNVNIGENSIIYGKIFYVDELNIDKDAYLENDPIQISLEELHH</sequence>
<evidence type="ECO:0008006" key="3">
    <source>
        <dbReference type="Google" id="ProtNLM"/>
    </source>
</evidence>